<evidence type="ECO:0000313" key="1">
    <source>
        <dbReference type="EMBL" id="ADO50546.1"/>
    </source>
</evidence>
<dbReference type="Pfam" id="PF21593">
    <property type="entry name" value="DUF6853"/>
    <property type="match status" value="1"/>
</dbReference>
<proteinExistence type="predicted"/>
<dbReference type="InterPro" id="IPR049276">
    <property type="entry name" value="DUF6853"/>
</dbReference>
<evidence type="ECO:0000313" key="2">
    <source>
        <dbReference type="Proteomes" id="UP000006872"/>
    </source>
</evidence>
<dbReference type="STRING" id="701347.Entcl_4315"/>
<keyword evidence="2" id="KW-1185">Reference proteome</keyword>
<dbReference type="eggNOG" id="ENOG5033F3Z">
    <property type="taxonomic scope" value="Bacteria"/>
</dbReference>
<dbReference type="AlphaFoldDB" id="E3G4S8"/>
<reference evidence="1 2" key="2">
    <citation type="journal article" date="2011" name="Stand. Genomic Sci.">
        <title>Complete genome sequence of 'Enterobacter lignolyticus' SCF1.</title>
        <authorList>
            <person name="Deangelis K.M."/>
            <person name="D'Haeseleer P."/>
            <person name="Chivian D."/>
            <person name="Fortney J.L."/>
            <person name="Khudyakov J."/>
            <person name="Simmons B."/>
            <person name="Woo H."/>
            <person name="Arkin A.P."/>
            <person name="Davenport K.W."/>
            <person name="Goodwin L."/>
            <person name="Chen A."/>
            <person name="Ivanova N."/>
            <person name="Kyrpides N.C."/>
            <person name="Mavromatis K."/>
            <person name="Woyke T."/>
            <person name="Hazen T.C."/>
        </authorList>
    </citation>
    <scope>NUCLEOTIDE SEQUENCE [LARGE SCALE GENOMIC DNA]</scope>
    <source>
        <strain evidence="1 2">SCF1</strain>
    </source>
</reference>
<dbReference type="Gene3D" id="6.10.290.10">
    <property type="match status" value="1"/>
</dbReference>
<reference evidence="2" key="1">
    <citation type="submission" date="2010-10" db="EMBL/GenBank/DDBJ databases">
        <title>Complete sequence of Enterobacter cloacae SCF1.</title>
        <authorList>
            <consortium name="US DOE Joint Genome Institute"/>
            <person name="Lucas S."/>
            <person name="Copeland A."/>
            <person name="Lapidus A."/>
            <person name="Cheng J.-F."/>
            <person name="Bruce D."/>
            <person name="Goodwin L."/>
            <person name="Pitluck S."/>
            <person name="Davenport K."/>
            <person name="Detter J.C."/>
            <person name="Han C."/>
            <person name="Tapia R."/>
            <person name="Land M."/>
            <person name="Hauser L."/>
            <person name="Chang Y.-J."/>
            <person name="Jeffries C."/>
            <person name="Kyrpides N."/>
            <person name="Ivanova N."/>
            <person name="Mikhailova N."/>
            <person name="DeAngelis K."/>
            <person name="Arkin A.P."/>
            <person name="Chivian D."/>
            <person name="Edwards B."/>
            <person name="Woo H."/>
            <person name="Hazen T.C."/>
            <person name="Woyke T."/>
        </authorList>
    </citation>
    <scope>NUCLEOTIDE SEQUENCE [LARGE SCALE GENOMIC DNA]</scope>
    <source>
        <strain evidence="2">SCF1</strain>
    </source>
</reference>
<gene>
    <name evidence="1" type="ordered locus">Entcl_4315</name>
</gene>
<accession>E3G4S8</accession>
<sequence>MNQKNDLNVIKYSIIDFAHTQNLSASNLQDEWQSNYQSDWNENLRKDMHSLCLEMELFQKALLEEDRTTQIAALVVARVRAMNLRNFFDDMFEDIEKMAGSEEFLWPKIPEGYEIPKHYNDPKK</sequence>
<dbReference type="KEGG" id="esc:Entcl_4315"/>
<organism evidence="1 2">
    <name type="scientific">Enterobacter lignolyticus (strain SCF1)</name>
    <dbReference type="NCBI Taxonomy" id="701347"/>
    <lineage>
        <taxon>Bacteria</taxon>
        <taxon>Pseudomonadati</taxon>
        <taxon>Pseudomonadota</taxon>
        <taxon>Gammaproteobacteria</taxon>
        <taxon>Enterobacterales</taxon>
        <taxon>Enterobacteriaceae</taxon>
        <taxon>Pluralibacter</taxon>
    </lineage>
</organism>
<dbReference type="Proteomes" id="UP000006872">
    <property type="component" value="Chromosome"/>
</dbReference>
<name>E3G4S8_ENTLS</name>
<dbReference type="HOGENOM" id="CLU_166705_0_0_6"/>
<dbReference type="RefSeq" id="WP_013368256.1">
    <property type="nucleotide sequence ID" value="NC_014618.1"/>
</dbReference>
<dbReference type="EMBL" id="CP002272">
    <property type="protein sequence ID" value="ADO50546.1"/>
    <property type="molecule type" value="Genomic_DNA"/>
</dbReference>
<protein>
    <submittedName>
        <fullName evidence="1">Uncharacterized protein</fullName>
    </submittedName>
</protein>